<proteinExistence type="predicted"/>
<dbReference type="GO" id="GO:0006355">
    <property type="term" value="P:regulation of DNA-templated transcription"/>
    <property type="evidence" value="ECO:0007669"/>
    <property type="project" value="InterPro"/>
</dbReference>
<gene>
    <name evidence="5" type="ORF">GGI59_006348</name>
</gene>
<evidence type="ECO:0000313" key="6">
    <source>
        <dbReference type="Proteomes" id="UP000528824"/>
    </source>
</evidence>
<dbReference type="InterPro" id="IPR012318">
    <property type="entry name" value="HTH_CRP"/>
</dbReference>
<keyword evidence="3" id="KW-0804">Transcription</keyword>
<dbReference type="GO" id="GO:0003677">
    <property type="term" value="F:DNA binding"/>
    <property type="evidence" value="ECO:0007669"/>
    <property type="project" value="UniProtKB-KW"/>
</dbReference>
<protein>
    <submittedName>
        <fullName evidence="5">CRP-like cAMP-binding protein</fullName>
    </submittedName>
</protein>
<evidence type="ECO:0000259" key="4">
    <source>
        <dbReference type="Pfam" id="PF13545"/>
    </source>
</evidence>
<dbReference type="Pfam" id="PF13545">
    <property type="entry name" value="HTH_Crp_2"/>
    <property type="match status" value="1"/>
</dbReference>
<comment type="caution">
    <text evidence="5">The sequence shown here is derived from an EMBL/GenBank/DDBJ whole genome shotgun (WGS) entry which is preliminary data.</text>
</comment>
<keyword evidence="1" id="KW-0805">Transcription regulation</keyword>
<dbReference type="RefSeq" id="WP_183920176.1">
    <property type="nucleotide sequence ID" value="NZ_JACHBB010000027.1"/>
</dbReference>
<dbReference type="Gene3D" id="2.60.120.10">
    <property type="entry name" value="Jelly Rolls"/>
    <property type="match status" value="1"/>
</dbReference>
<evidence type="ECO:0000313" key="5">
    <source>
        <dbReference type="EMBL" id="MBB5564639.1"/>
    </source>
</evidence>
<name>A0A7W8XKL2_9HYPH</name>
<keyword evidence="2" id="KW-0238">DNA-binding</keyword>
<dbReference type="AlphaFoldDB" id="A0A7W8XKL2"/>
<evidence type="ECO:0000256" key="2">
    <source>
        <dbReference type="ARBA" id="ARBA00023125"/>
    </source>
</evidence>
<dbReference type="Proteomes" id="UP000528824">
    <property type="component" value="Unassembled WGS sequence"/>
</dbReference>
<accession>A0A7W8XKL2</accession>
<organism evidence="5 6">
    <name type="scientific">Rhizobium lentis</name>
    <dbReference type="NCBI Taxonomy" id="1138194"/>
    <lineage>
        <taxon>Bacteria</taxon>
        <taxon>Pseudomonadati</taxon>
        <taxon>Pseudomonadota</taxon>
        <taxon>Alphaproteobacteria</taxon>
        <taxon>Hyphomicrobiales</taxon>
        <taxon>Rhizobiaceae</taxon>
        <taxon>Rhizobium/Agrobacterium group</taxon>
        <taxon>Rhizobium</taxon>
    </lineage>
</organism>
<dbReference type="EMBL" id="JACHBC010000026">
    <property type="protein sequence ID" value="MBB5564639.1"/>
    <property type="molecule type" value="Genomic_DNA"/>
</dbReference>
<sequence length="265" mass="29255">MTYANADTDEGDAVTKIAQTDTRNRLLRGLPEQAFDHIASYLKPVDLPVRRSLVEPDQRIEHVCFIESGLGSMVAVASNGIGIEVGQIGYEGMSGYPVVLGVDRTPNRTFMQVSGDGLELATSRFLSLLRGEEVRLIFLRYVHTRELQLAHSALAAGRYNMHQRLARWLLMCHDRLLVDDMPLTHAFLALMLGVRRSGVTEHLHILEGMHAIKSTRGNVQILSRQILLDVADGCYGAPEAEYERLLGSTSSDGQSAARLKGTWGS</sequence>
<dbReference type="InterPro" id="IPR036390">
    <property type="entry name" value="WH_DNA-bd_sf"/>
</dbReference>
<dbReference type="InterPro" id="IPR014710">
    <property type="entry name" value="RmlC-like_jellyroll"/>
</dbReference>
<evidence type="ECO:0000256" key="3">
    <source>
        <dbReference type="ARBA" id="ARBA00023163"/>
    </source>
</evidence>
<dbReference type="InterPro" id="IPR018490">
    <property type="entry name" value="cNMP-bd_dom_sf"/>
</dbReference>
<reference evidence="5 6" key="1">
    <citation type="submission" date="2020-08" db="EMBL/GenBank/DDBJ databases">
        <title>Genomic Encyclopedia of Type Strains, Phase IV (KMG-V): Genome sequencing to study the core and pangenomes of soil and plant-associated prokaryotes.</title>
        <authorList>
            <person name="Whitman W."/>
        </authorList>
    </citation>
    <scope>NUCLEOTIDE SEQUENCE [LARGE SCALE GENOMIC DNA]</scope>
    <source>
        <strain evidence="5 6">SEMIA 4034</strain>
    </source>
</reference>
<evidence type="ECO:0000256" key="1">
    <source>
        <dbReference type="ARBA" id="ARBA00023015"/>
    </source>
</evidence>
<keyword evidence="6" id="KW-1185">Reference proteome</keyword>
<dbReference type="SUPFAM" id="SSF46785">
    <property type="entry name" value="Winged helix' DNA-binding domain"/>
    <property type="match status" value="1"/>
</dbReference>
<feature type="domain" description="HTH crp-type" evidence="4">
    <location>
        <begin position="163"/>
        <end position="227"/>
    </location>
</feature>
<dbReference type="SUPFAM" id="SSF51206">
    <property type="entry name" value="cAMP-binding domain-like"/>
    <property type="match status" value="1"/>
</dbReference>